<accession>B0DCJ0</accession>
<dbReference type="InParanoid" id="B0DCJ0"/>
<evidence type="ECO:0000313" key="1">
    <source>
        <dbReference type="EMBL" id="EDR07908.1"/>
    </source>
</evidence>
<reference evidence="1 2" key="1">
    <citation type="journal article" date="2008" name="Nature">
        <title>The genome of Laccaria bicolor provides insights into mycorrhizal symbiosis.</title>
        <authorList>
            <person name="Martin F."/>
            <person name="Aerts A."/>
            <person name="Ahren D."/>
            <person name="Brun A."/>
            <person name="Danchin E.G.J."/>
            <person name="Duchaussoy F."/>
            <person name="Gibon J."/>
            <person name="Kohler A."/>
            <person name="Lindquist E."/>
            <person name="Pereda V."/>
            <person name="Salamov A."/>
            <person name="Shapiro H.J."/>
            <person name="Wuyts J."/>
            <person name="Blaudez D."/>
            <person name="Buee M."/>
            <person name="Brokstein P."/>
            <person name="Canbaeck B."/>
            <person name="Cohen D."/>
            <person name="Courty P.E."/>
            <person name="Coutinho P.M."/>
            <person name="Delaruelle C."/>
            <person name="Detter J.C."/>
            <person name="Deveau A."/>
            <person name="DiFazio S."/>
            <person name="Duplessis S."/>
            <person name="Fraissinet-Tachet L."/>
            <person name="Lucic E."/>
            <person name="Frey-Klett P."/>
            <person name="Fourrey C."/>
            <person name="Feussner I."/>
            <person name="Gay G."/>
            <person name="Grimwood J."/>
            <person name="Hoegger P.J."/>
            <person name="Jain P."/>
            <person name="Kilaru S."/>
            <person name="Labbe J."/>
            <person name="Lin Y.C."/>
            <person name="Legue V."/>
            <person name="Le Tacon F."/>
            <person name="Marmeisse R."/>
            <person name="Melayah D."/>
            <person name="Montanini B."/>
            <person name="Muratet M."/>
            <person name="Nehls U."/>
            <person name="Niculita-Hirzel H."/>
            <person name="Oudot-Le Secq M.P."/>
            <person name="Peter M."/>
            <person name="Quesneville H."/>
            <person name="Rajashekar B."/>
            <person name="Reich M."/>
            <person name="Rouhier N."/>
            <person name="Schmutz J."/>
            <person name="Yin T."/>
            <person name="Chalot M."/>
            <person name="Henrissat B."/>
            <person name="Kuees U."/>
            <person name="Lucas S."/>
            <person name="Van de Peer Y."/>
            <person name="Podila G.K."/>
            <person name="Polle A."/>
            <person name="Pukkila P.J."/>
            <person name="Richardson P.M."/>
            <person name="Rouze P."/>
            <person name="Sanders I.R."/>
            <person name="Stajich J.E."/>
            <person name="Tunlid A."/>
            <person name="Tuskan G."/>
            <person name="Grigoriev I.V."/>
        </authorList>
    </citation>
    <scope>NUCLEOTIDE SEQUENCE [LARGE SCALE GENOMIC DNA]</scope>
    <source>
        <strain evidence="2">S238N-H82 / ATCC MYA-4686</strain>
    </source>
</reference>
<dbReference type="Proteomes" id="UP000001194">
    <property type="component" value="Unassembled WGS sequence"/>
</dbReference>
<keyword evidence="2" id="KW-1185">Reference proteome</keyword>
<name>B0DCJ0_LACBS</name>
<dbReference type="HOGENOM" id="CLU_2073568_0_0_1"/>
<dbReference type="OrthoDB" id="10589392at2759"/>
<organism evidence="2">
    <name type="scientific">Laccaria bicolor (strain S238N-H82 / ATCC MYA-4686)</name>
    <name type="common">Bicoloured deceiver</name>
    <name type="synonym">Laccaria laccata var. bicolor</name>
    <dbReference type="NCBI Taxonomy" id="486041"/>
    <lineage>
        <taxon>Eukaryota</taxon>
        <taxon>Fungi</taxon>
        <taxon>Dikarya</taxon>
        <taxon>Basidiomycota</taxon>
        <taxon>Agaricomycotina</taxon>
        <taxon>Agaricomycetes</taxon>
        <taxon>Agaricomycetidae</taxon>
        <taxon>Agaricales</taxon>
        <taxon>Agaricineae</taxon>
        <taxon>Hydnangiaceae</taxon>
        <taxon>Laccaria</taxon>
    </lineage>
</organism>
<dbReference type="EMBL" id="DS547103">
    <property type="protein sequence ID" value="EDR07908.1"/>
    <property type="molecule type" value="Genomic_DNA"/>
</dbReference>
<dbReference type="AlphaFoldDB" id="B0DCJ0"/>
<evidence type="ECO:0000313" key="2">
    <source>
        <dbReference type="Proteomes" id="UP000001194"/>
    </source>
</evidence>
<sequence>MDSLDGITCRCGRFAPYKPCQSDANGNKGRPIAICQGPNSKGFQVHWIPLCPVLVISASHYCTSTFISSAITGFQVYCILPCHLISNTLPSPGYSIWTGWIPYFPQTYLSPHQFYRRI</sequence>
<dbReference type="GeneID" id="6077107"/>
<proteinExistence type="predicted"/>
<protein>
    <submittedName>
        <fullName evidence="1">Predicted protein</fullName>
    </submittedName>
</protein>
<gene>
    <name evidence="1" type="ORF">LACBIDRAFT_327689</name>
</gene>
<dbReference type="RefSeq" id="XP_001881697.1">
    <property type="nucleotide sequence ID" value="XM_001881662.1"/>
</dbReference>
<dbReference type="KEGG" id="lbc:LACBIDRAFT_327689"/>